<evidence type="ECO:0000256" key="4">
    <source>
        <dbReference type="ARBA" id="ARBA00022840"/>
    </source>
</evidence>
<dbReference type="Pfam" id="PF13193">
    <property type="entry name" value="AMP-binding_C"/>
    <property type="match status" value="1"/>
</dbReference>
<comment type="similarity">
    <text evidence="1">Belongs to the ATP-dependent AMP-binding enzyme family.</text>
</comment>
<reference evidence="7 8" key="1">
    <citation type="journal article" date="2015" name="Antonie Van Leeuwenhoek">
        <title>Prauserella endophytica sp. nov., an endophytic actinobacterium isolated from Tamarix taklamakanensis.</title>
        <authorList>
            <person name="Liu J.M."/>
            <person name="Habden X."/>
            <person name="Guo L."/>
            <person name="Tuo L."/>
            <person name="Jiang Z.K."/>
            <person name="Liu S.W."/>
            <person name="Liu X.F."/>
            <person name="Chen L."/>
            <person name="Li R.F."/>
            <person name="Zhang Y.Q."/>
            <person name="Sun C.H."/>
        </authorList>
    </citation>
    <scope>NUCLEOTIDE SEQUENCE [LARGE SCALE GENOMIC DNA]</scope>
    <source>
        <strain evidence="7 8">CGMCC 4.7182</strain>
    </source>
</reference>
<evidence type="ECO:0000313" key="8">
    <source>
        <dbReference type="Proteomes" id="UP000309992"/>
    </source>
</evidence>
<organism evidence="7 8">
    <name type="scientific">Prauserella endophytica</name>
    <dbReference type="NCBI Taxonomy" id="1592324"/>
    <lineage>
        <taxon>Bacteria</taxon>
        <taxon>Bacillati</taxon>
        <taxon>Actinomycetota</taxon>
        <taxon>Actinomycetes</taxon>
        <taxon>Pseudonocardiales</taxon>
        <taxon>Pseudonocardiaceae</taxon>
        <taxon>Prauserella</taxon>
        <taxon>Prauserella coralliicola group</taxon>
    </lineage>
</organism>
<keyword evidence="8" id="KW-1185">Reference proteome</keyword>
<dbReference type="PANTHER" id="PTHR43605:SF10">
    <property type="entry name" value="ACYL-COA SYNTHETASE MEDIUM CHAIN FAMILY MEMBER 3"/>
    <property type="match status" value="1"/>
</dbReference>
<dbReference type="Gene3D" id="3.30.300.30">
    <property type="match status" value="1"/>
</dbReference>
<dbReference type="InterPro" id="IPR045851">
    <property type="entry name" value="AMP-bd_C_sf"/>
</dbReference>
<dbReference type="Gene3D" id="3.40.50.12780">
    <property type="entry name" value="N-terminal domain of ligase-like"/>
    <property type="match status" value="1"/>
</dbReference>
<feature type="domain" description="AMP-binding enzyme C-terminal" evidence="6">
    <location>
        <begin position="449"/>
        <end position="527"/>
    </location>
</feature>
<evidence type="ECO:0000256" key="2">
    <source>
        <dbReference type="ARBA" id="ARBA00022598"/>
    </source>
</evidence>
<dbReference type="InterPro" id="IPR025110">
    <property type="entry name" value="AMP-bd_C"/>
</dbReference>
<feature type="domain" description="AMP-dependent synthetase/ligase" evidence="5">
    <location>
        <begin position="32"/>
        <end position="378"/>
    </location>
</feature>
<dbReference type="SUPFAM" id="SSF56801">
    <property type="entry name" value="Acetyl-CoA synthetase-like"/>
    <property type="match status" value="1"/>
</dbReference>
<keyword evidence="4" id="KW-0067">ATP-binding</keyword>
<keyword evidence="3" id="KW-0547">Nucleotide-binding</keyword>
<dbReference type="InterPro" id="IPR051087">
    <property type="entry name" value="Mitochondrial_ACSM"/>
</dbReference>
<name>A0ABY2RYU1_9PSEU</name>
<dbReference type="PANTHER" id="PTHR43605">
    <property type="entry name" value="ACYL-COENZYME A SYNTHETASE"/>
    <property type="match status" value="1"/>
</dbReference>
<dbReference type="InterPro" id="IPR042099">
    <property type="entry name" value="ANL_N_sf"/>
</dbReference>
<dbReference type="Proteomes" id="UP000309992">
    <property type="component" value="Unassembled WGS sequence"/>
</dbReference>
<dbReference type="EMBL" id="SWMS01000017">
    <property type="protein sequence ID" value="TKG65784.1"/>
    <property type="molecule type" value="Genomic_DNA"/>
</dbReference>
<protein>
    <submittedName>
        <fullName evidence="7">AMP-dependent synthetase</fullName>
    </submittedName>
</protein>
<keyword evidence="2" id="KW-0436">Ligase</keyword>
<dbReference type="Pfam" id="PF00501">
    <property type="entry name" value="AMP-binding"/>
    <property type="match status" value="1"/>
</dbReference>
<accession>A0ABY2RYU1</accession>
<evidence type="ECO:0000256" key="1">
    <source>
        <dbReference type="ARBA" id="ARBA00006432"/>
    </source>
</evidence>
<dbReference type="InterPro" id="IPR000873">
    <property type="entry name" value="AMP-dep_synth/lig_dom"/>
</dbReference>
<sequence length="547" mass="58274">MTTSPHTVPPAVAELIAAYGAPDADATHLLCRRHPPDAVAFTVVDPDLTSTNLTFGELDDAAGRLAGGLARLGVSAGDRVATLMGRSAELVTTLLAIWRLGAVHVPLFTAFAPPAIALRTAASGARFVVADPDQRAKLDGSTGVIVTTGPVSGSDTAWADLLVAPPAEPVPVGGAGILIELFTSGTTGTPKAVPVPIRALAAMHVYQDYALRHTDDDVFWNAADPGWAYGLYHAILGPLATGRRSLLLRSGFSPELTWNVLARFGVTNFAAGPTVYRALRSAGLTVPDGLRLRRCSSAGEPLTPDIVEWAERELGLPVRDHYGQTETGMMVADAWHPDLVSAPVPGSMGRPLPGWTVDILDLEHDVPVPAGRTGRVAVDITRSPLMPFTGYRDTGRAGVPDRTAERFTADGRWYLTGDVATRAEDGRLIFGSRDDDIILMAGYRIGPFEVESVLARHPAVLEAAVVGEPDELRGEVLVAHVVLRDGAEAGETLTTELRQLVRSELGAHLYPRRVYATDALPRTPSGKIQRYQLRRTAIPTATGKERP</sequence>
<proteinExistence type="inferred from homology"/>
<gene>
    <name evidence="7" type="ORF">FCN18_26650</name>
</gene>
<comment type="caution">
    <text evidence="7">The sequence shown here is derived from an EMBL/GenBank/DDBJ whole genome shotgun (WGS) entry which is preliminary data.</text>
</comment>
<dbReference type="RefSeq" id="WP_112267973.1">
    <property type="nucleotide sequence ID" value="NZ_SWMS01000017.1"/>
</dbReference>
<evidence type="ECO:0000256" key="3">
    <source>
        <dbReference type="ARBA" id="ARBA00022741"/>
    </source>
</evidence>
<evidence type="ECO:0000259" key="6">
    <source>
        <dbReference type="Pfam" id="PF13193"/>
    </source>
</evidence>
<evidence type="ECO:0000313" key="7">
    <source>
        <dbReference type="EMBL" id="TKG65784.1"/>
    </source>
</evidence>
<evidence type="ECO:0000259" key="5">
    <source>
        <dbReference type="Pfam" id="PF00501"/>
    </source>
</evidence>